<evidence type="ECO:0000256" key="5">
    <source>
        <dbReference type="ARBA" id="ARBA00023136"/>
    </source>
</evidence>
<name>A0ABU9G9Z5_9GAMM</name>
<evidence type="ECO:0000256" key="1">
    <source>
        <dbReference type="ARBA" id="ARBA00004651"/>
    </source>
</evidence>
<feature type="transmembrane region" description="Helical" evidence="6">
    <location>
        <begin position="147"/>
        <end position="166"/>
    </location>
</feature>
<dbReference type="EMBL" id="JBAKAR010000017">
    <property type="protein sequence ID" value="MEL0614623.1"/>
    <property type="molecule type" value="Genomic_DNA"/>
</dbReference>
<dbReference type="InterPro" id="IPR037185">
    <property type="entry name" value="EmrE-like"/>
</dbReference>
<evidence type="ECO:0000313" key="8">
    <source>
        <dbReference type="EMBL" id="MEL0614623.1"/>
    </source>
</evidence>
<feature type="transmembrane region" description="Helical" evidence="6">
    <location>
        <begin position="64"/>
        <end position="82"/>
    </location>
</feature>
<feature type="transmembrane region" description="Helical" evidence="6">
    <location>
        <begin position="94"/>
        <end position="113"/>
    </location>
</feature>
<sequence>MSIAHLFLWSTAAIWGFAFVAQSVAMDSIGPHSFNAARFLLATLSLLPLLLIFKPQKNQHTKQLWLGGIAGGCCLFLGSTFQQVGLQYTTAGNAGFITSMYIVLVPIAGILLGHKTESNLWVGVVLAIIGLYCLTVGPNFSINKGDAIELVGTFFWTAHVLVIAYLSRYVSALPLSIVQFMVATLLACLTALTLESPTLKGFELAWWPLIYTGVASSGIAFTLQTLGQKNVSPSVSALILSTEGVFSVIGGWMLMGETLSTRALIGCGFILIGIIVSQWPRSPKETVVVVP</sequence>
<proteinExistence type="predicted"/>
<keyword evidence="9" id="KW-1185">Reference proteome</keyword>
<evidence type="ECO:0000259" key="7">
    <source>
        <dbReference type="Pfam" id="PF00892"/>
    </source>
</evidence>
<evidence type="ECO:0000313" key="9">
    <source>
        <dbReference type="Proteomes" id="UP001379949"/>
    </source>
</evidence>
<dbReference type="PANTHER" id="PTHR42920:SF5">
    <property type="entry name" value="EAMA DOMAIN-CONTAINING PROTEIN"/>
    <property type="match status" value="1"/>
</dbReference>
<feature type="transmembrane region" description="Helical" evidence="6">
    <location>
        <begin position="120"/>
        <end position="141"/>
    </location>
</feature>
<dbReference type="Proteomes" id="UP001379949">
    <property type="component" value="Unassembled WGS sequence"/>
</dbReference>
<keyword evidence="3 6" id="KW-0812">Transmembrane</keyword>
<evidence type="ECO:0000256" key="4">
    <source>
        <dbReference type="ARBA" id="ARBA00022989"/>
    </source>
</evidence>
<organism evidence="8 9">
    <name type="scientific">Marinomonas arenicola</name>
    <dbReference type="NCBI Taxonomy" id="569601"/>
    <lineage>
        <taxon>Bacteria</taxon>
        <taxon>Pseudomonadati</taxon>
        <taxon>Pseudomonadota</taxon>
        <taxon>Gammaproteobacteria</taxon>
        <taxon>Oceanospirillales</taxon>
        <taxon>Oceanospirillaceae</taxon>
        <taxon>Marinomonas</taxon>
    </lineage>
</organism>
<keyword evidence="2" id="KW-1003">Cell membrane</keyword>
<evidence type="ECO:0000256" key="2">
    <source>
        <dbReference type="ARBA" id="ARBA00022475"/>
    </source>
</evidence>
<gene>
    <name evidence="8" type="ORF">V6242_15820</name>
</gene>
<accession>A0ABU9G9Z5</accession>
<feature type="transmembrane region" description="Helical" evidence="6">
    <location>
        <begin position="259"/>
        <end position="276"/>
    </location>
</feature>
<feature type="transmembrane region" description="Helical" evidence="6">
    <location>
        <begin position="35"/>
        <end position="52"/>
    </location>
</feature>
<protein>
    <submittedName>
        <fullName evidence="8">DMT family transporter</fullName>
    </submittedName>
</protein>
<keyword evidence="5 6" id="KW-0472">Membrane</keyword>
<feature type="domain" description="EamA" evidence="7">
    <location>
        <begin position="4"/>
        <end position="135"/>
    </location>
</feature>
<dbReference type="SUPFAM" id="SSF103481">
    <property type="entry name" value="Multidrug resistance efflux transporter EmrE"/>
    <property type="match status" value="2"/>
</dbReference>
<dbReference type="RefSeq" id="WP_341567995.1">
    <property type="nucleotide sequence ID" value="NZ_JBAKAR010000017.1"/>
</dbReference>
<feature type="transmembrane region" description="Helical" evidence="6">
    <location>
        <begin position="235"/>
        <end position="253"/>
    </location>
</feature>
<evidence type="ECO:0000256" key="6">
    <source>
        <dbReference type="SAM" id="Phobius"/>
    </source>
</evidence>
<comment type="subcellular location">
    <subcellularLocation>
        <location evidence="1">Cell membrane</location>
        <topology evidence="1">Multi-pass membrane protein</topology>
    </subcellularLocation>
</comment>
<dbReference type="Pfam" id="PF00892">
    <property type="entry name" value="EamA"/>
    <property type="match status" value="2"/>
</dbReference>
<dbReference type="PANTHER" id="PTHR42920">
    <property type="entry name" value="OS03G0707200 PROTEIN-RELATED"/>
    <property type="match status" value="1"/>
</dbReference>
<feature type="domain" description="EamA" evidence="7">
    <location>
        <begin position="145"/>
        <end position="276"/>
    </location>
</feature>
<feature type="transmembrane region" description="Helical" evidence="6">
    <location>
        <begin position="173"/>
        <end position="192"/>
    </location>
</feature>
<reference evidence="8 9" key="1">
    <citation type="submission" date="2024-02" db="EMBL/GenBank/DDBJ databases">
        <title>Bacteria isolated from the canopy kelp, Nereocystis luetkeana.</title>
        <authorList>
            <person name="Pfister C.A."/>
            <person name="Younker I.T."/>
            <person name="Light S.H."/>
        </authorList>
    </citation>
    <scope>NUCLEOTIDE SEQUENCE [LARGE SCALE GENOMIC DNA]</scope>
    <source>
        <strain evidence="8 9">TI.4.07</strain>
    </source>
</reference>
<comment type="caution">
    <text evidence="8">The sequence shown here is derived from an EMBL/GenBank/DDBJ whole genome shotgun (WGS) entry which is preliminary data.</text>
</comment>
<dbReference type="InterPro" id="IPR051258">
    <property type="entry name" value="Diverse_Substrate_Transporter"/>
</dbReference>
<keyword evidence="4 6" id="KW-1133">Transmembrane helix</keyword>
<feature type="transmembrane region" description="Helical" evidence="6">
    <location>
        <begin position="204"/>
        <end position="223"/>
    </location>
</feature>
<dbReference type="Gene3D" id="1.10.3730.20">
    <property type="match status" value="1"/>
</dbReference>
<dbReference type="InterPro" id="IPR000620">
    <property type="entry name" value="EamA_dom"/>
</dbReference>
<evidence type="ECO:0000256" key="3">
    <source>
        <dbReference type="ARBA" id="ARBA00022692"/>
    </source>
</evidence>